<organism evidence="3 4">
    <name type="scientific">Anthostomella pinea</name>
    <dbReference type="NCBI Taxonomy" id="933095"/>
    <lineage>
        <taxon>Eukaryota</taxon>
        <taxon>Fungi</taxon>
        <taxon>Dikarya</taxon>
        <taxon>Ascomycota</taxon>
        <taxon>Pezizomycotina</taxon>
        <taxon>Sordariomycetes</taxon>
        <taxon>Xylariomycetidae</taxon>
        <taxon>Xylariales</taxon>
        <taxon>Xylariaceae</taxon>
        <taxon>Anthostomella</taxon>
    </lineage>
</organism>
<dbReference type="Pfam" id="PF03981">
    <property type="entry name" value="Ubiq_cyt_C_chap"/>
    <property type="match status" value="1"/>
</dbReference>
<dbReference type="AlphaFoldDB" id="A0AAI8VSV1"/>
<evidence type="ECO:0000313" key="3">
    <source>
        <dbReference type="EMBL" id="CAJ2510034.1"/>
    </source>
</evidence>
<dbReference type="PANTHER" id="PTHR12184">
    <property type="entry name" value="UBIQUINOL-CYTOCHROME C REDUCTASE COMPLEX ASSEMBLY FACTOR 1 FAMILY MEMBER"/>
    <property type="match status" value="1"/>
</dbReference>
<gene>
    <name evidence="3" type="ORF">KHLLAP_LOCUS10502</name>
</gene>
<protein>
    <submittedName>
        <fullName evidence="3">Uu.00g059340.m01.CDS01</fullName>
    </submittedName>
</protein>
<feature type="domain" description="Ubiquinol-cytochrome c chaperone" evidence="2">
    <location>
        <begin position="136"/>
        <end position="277"/>
    </location>
</feature>
<name>A0AAI8VSV1_9PEZI</name>
<dbReference type="Proteomes" id="UP001295740">
    <property type="component" value="Unassembled WGS sequence"/>
</dbReference>
<reference evidence="3" key="1">
    <citation type="submission" date="2023-10" db="EMBL/GenBank/DDBJ databases">
        <authorList>
            <person name="Hackl T."/>
        </authorList>
    </citation>
    <scope>NUCLEOTIDE SEQUENCE</scope>
</reference>
<sequence length="319" mass="35615">MACRSCRRQLTVLARQAKAVADTHNAAPAAALGHQQLLFRQSAPPTAISPVEQRRCFKGTSNRPASKIMQGLASVVNRVFVKSAEPYRVVRATEDIYKTCARAAAYTISVEDIKAGTIPKTKEGEDLGKGQGMWHEDFGLAPTFSTWSQVTMLHMYLIFARVRNMERDAAKSWQSQLVDHFFFDAEEKMDLVHGISSRGLRHRYLKDLFIQWRGVIAAYDEGVIKGDAVLATALWRNIYKARGDVDVRHLAALVSWMRRSLKTLDQMPDEALFVSGAGALKWPAKNESALVDKPTRQLEKEYAELAQEAPVVKKVAAAK</sequence>
<keyword evidence="4" id="KW-1185">Reference proteome</keyword>
<accession>A0AAI8VSV1</accession>
<comment type="caution">
    <text evidence="3">The sequence shown here is derived from an EMBL/GenBank/DDBJ whole genome shotgun (WGS) entry which is preliminary data.</text>
</comment>
<dbReference type="PANTHER" id="PTHR12184:SF1">
    <property type="entry name" value="UBIQUINOL-CYTOCHROME-C REDUCTASE COMPLEX ASSEMBLY FACTOR 1"/>
    <property type="match status" value="1"/>
</dbReference>
<evidence type="ECO:0000259" key="2">
    <source>
        <dbReference type="Pfam" id="PF03981"/>
    </source>
</evidence>
<dbReference type="EMBL" id="CAUWAG010000013">
    <property type="protein sequence ID" value="CAJ2510034.1"/>
    <property type="molecule type" value="Genomic_DNA"/>
</dbReference>
<dbReference type="InterPro" id="IPR021150">
    <property type="entry name" value="Ubiq_cyt_c_chap"/>
</dbReference>
<proteinExistence type="inferred from homology"/>
<dbReference type="GO" id="GO:0034551">
    <property type="term" value="P:mitochondrial respiratory chain complex III assembly"/>
    <property type="evidence" value="ECO:0007669"/>
    <property type="project" value="TreeGrafter"/>
</dbReference>
<comment type="similarity">
    <text evidence="1">Belongs to the CBP3 family.</text>
</comment>
<dbReference type="GO" id="GO:0005739">
    <property type="term" value="C:mitochondrion"/>
    <property type="evidence" value="ECO:0007669"/>
    <property type="project" value="TreeGrafter"/>
</dbReference>
<evidence type="ECO:0000256" key="1">
    <source>
        <dbReference type="ARBA" id="ARBA00006407"/>
    </source>
</evidence>
<evidence type="ECO:0000313" key="4">
    <source>
        <dbReference type="Proteomes" id="UP001295740"/>
    </source>
</evidence>
<dbReference type="InterPro" id="IPR007129">
    <property type="entry name" value="Ubiqinol_cyt_c_chaperone_CPB3"/>
</dbReference>